<feature type="transmembrane region" description="Helical" evidence="6">
    <location>
        <begin position="310"/>
        <end position="326"/>
    </location>
</feature>
<dbReference type="InterPro" id="IPR050495">
    <property type="entry name" value="ATG22/LtaA_families"/>
</dbReference>
<evidence type="ECO:0000256" key="5">
    <source>
        <dbReference type="ARBA" id="ARBA00023136"/>
    </source>
</evidence>
<dbReference type="GO" id="GO:0022857">
    <property type="term" value="F:transmembrane transporter activity"/>
    <property type="evidence" value="ECO:0007669"/>
    <property type="project" value="InterPro"/>
</dbReference>
<dbReference type="Pfam" id="PF11700">
    <property type="entry name" value="ATG22"/>
    <property type="match status" value="1"/>
</dbReference>
<dbReference type="AlphaFoldDB" id="A0A0F6W9V8"/>
<comment type="subcellular location">
    <subcellularLocation>
        <location evidence="1">Endomembrane system</location>
        <topology evidence="1">Multi-pass membrane protein</topology>
    </subcellularLocation>
</comment>
<feature type="transmembrane region" description="Helical" evidence="6">
    <location>
        <begin position="240"/>
        <end position="266"/>
    </location>
</feature>
<dbReference type="SUPFAM" id="SSF103473">
    <property type="entry name" value="MFS general substrate transporter"/>
    <property type="match status" value="1"/>
</dbReference>
<evidence type="ECO:0000313" key="9">
    <source>
        <dbReference type="Proteomes" id="UP000034883"/>
    </source>
</evidence>
<keyword evidence="9" id="KW-1185">Reference proteome</keyword>
<feature type="transmembrane region" description="Helical" evidence="6">
    <location>
        <begin position="403"/>
        <end position="422"/>
    </location>
</feature>
<dbReference type="Proteomes" id="UP000034883">
    <property type="component" value="Chromosome"/>
</dbReference>
<evidence type="ECO:0000256" key="6">
    <source>
        <dbReference type="SAM" id="Phobius"/>
    </source>
</evidence>
<evidence type="ECO:0000256" key="3">
    <source>
        <dbReference type="ARBA" id="ARBA00022692"/>
    </source>
</evidence>
<evidence type="ECO:0000256" key="4">
    <source>
        <dbReference type="ARBA" id="ARBA00022989"/>
    </source>
</evidence>
<feature type="transmembrane region" description="Helical" evidence="6">
    <location>
        <begin position="57"/>
        <end position="78"/>
    </location>
</feature>
<keyword evidence="4 6" id="KW-1133">Transmembrane helix</keyword>
<dbReference type="InterPro" id="IPR020846">
    <property type="entry name" value="MFS_dom"/>
</dbReference>
<feature type="transmembrane region" description="Helical" evidence="6">
    <location>
        <begin position="150"/>
        <end position="168"/>
    </location>
</feature>
<protein>
    <submittedName>
        <fullName evidence="8">Major facilitator superfamily MFS_1</fullName>
    </submittedName>
</protein>
<feature type="domain" description="Major facilitator superfamily (MFS) profile" evidence="7">
    <location>
        <begin position="239"/>
        <end position="428"/>
    </location>
</feature>
<evidence type="ECO:0000313" key="8">
    <source>
        <dbReference type="EMBL" id="AKF11052.1"/>
    </source>
</evidence>
<keyword evidence="3 6" id="KW-0812">Transmembrane</keyword>
<feature type="transmembrane region" description="Helical" evidence="6">
    <location>
        <begin position="332"/>
        <end position="353"/>
    </location>
</feature>
<feature type="transmembrane region" description="Helical" evidence="6">
    <location>
        <begin position="12"/>
        <end position="37"/>
    </location>
</feature>
<dbReference type="STRING" id="927083.DB32_008201"/>
<feature type="transmembrane region" description="Helical" evidence="6">
    <location>
        <begin position="188"/>
        <end position="207"/>
    </location>
</feature>
<sequence>MLGVESTRRERFVWCLFDFANSAFPTIAITAFGAPYFEAVLVGDRGLALGALHLSGTSAWAIAVALSMAVVVVTSPVMGAIADRGRKRTLLAIYVAVCALATAALGLVPPGSGLLAIGIFVVANVTFEGAYVFYNAFLTELVPSERVGRLSGYGWALGYVGGLGALFVVRPLLPSDYHAAEAARGARVFFVVAGWYALFSLPTLLVLRDRAVPAPITRALIRDALAQVRSTLTRARAHRVIAIFLVAYLLYTDALDTTIHFTGIYTRRVLGFTPDDNVRLFLVLNVIAAPGAMVLGVLADRAGAKRAIQVALVIWCAVIVLAVRAWDAASFWPAAILAAIAIGATQSASRAMMARLAPPGKTGEFMGFLALSGRASAIFGPLIYGAASSAFADPTDPGRGDRIALMIVGALFPLAMLVLRGVHEPRPA</sequence>
<dbReference type="InterPro" id="IPR036259">
    <property type="entry name" value="MFS_trans_sf"/>
</dbReference>
<dbReference type="PANTHER" id="PTHR23519">
    <property type="entry name" value="AUTOPHAGY-RELATED PROTEIN 22"/>
    <property type="match status" value="1"/>
</dbReference>
<evidence type="ECO:0000256" key="1">
    <source>
        <dbReference type="ARBA" id="ARBA00004127"/>
    </source>
</evidence>
<dbReference type="OrthoDB" id="9768783at2"/>
<feature type="transmembrane region" description="Helical" evidence="6">
    <location>
        <begin position="365"/>
        <end position="383"/>
    </location>
</feature>
<feature type="transmembrane region" description="Helical" evidence="6">
    <location>
        <begin position="90"/>
        <end position="108"/>
    </location>
</feature>
<name>A0A0F6W9V8_9BACT</name>
<evidence type="ECO:0000259" key="7">
    <source>
        <dbReference type="PROSITE" id="PS50850"/>
    </source>
</evidence>
<accession>A0A0F6W9V8</accession>
<dbReference type="PROSITE" id="PS50850">
    <property type="entry name" value="MFS"/>
    <property type="match status" value="1"/>
</dbReference>
<keyword evidence="5 6" id="KW-0472">Membrane</keyword>
<dbReference type="EMBL" id="CP011125">
    <property type="protein sequence ID" value="AKF11052.1"/>
    <property type="molecule type" value="Genomic_DNA"/>
</dbReference>
<dbReference type="PANTHER" id="PTHR23519:SF1">
    <property type="entry name" value="AUTOPHAGY-RELATED PROTEIN 22"/>
    <property type="match status" value="1"/>
</dbReference>
<proteinExistence type="predicted"/>
<dbReference type="KEGG" id="samy:DB32_008201"/>
<feature type="transmembrane region" description="Helical" evidence="6">
    <location>
        <begin position="278"/>
        <end position="298"/>
    </location>
</feature>
<reference evidence="8 9" key="1">
    <citation type="submission" date="2015-03" db="EMBL/GenBank/DDBJ databases">
        <title>Genome assembly of Sandaracinus amylolyticus DSM 53668.</title>
        <authorList>
            <person name="Sharma G."/>
            <person name="Subramanian S."/>
        </authorList>
    </citation>
    <scope>NUCLEOTIDE SEQUENCE [LARGE SCALE GENOMIC DNA]</scope>
    <source>
        <strain evidence="8 9">DSM 53668</strain>
    </source>
</reference>
<organism evidence="8 9">
    <name type="scientific">Sandaracinus amylolyticus</name>
    <dbReference type="NCBI Taxonomy" id="927083"/>
    <lineage>
        <taxon>Bacteria</taxon>
        <taxon>Pseudomonadati</taxon>
        <taxon>Myxococcota</taxon>
        <taxon>Polyangia</taxon>
        <taxon>Polyangiales</taxon>
        <taxon>Sandaracinaceae</taxon>
        <taxon>Sandaracinus</taxon>
    </lineage>
</organism>
<feature type="transmembrane region" description="Helical" evidence="6">
    <location>
        <begin position="114"/>
        <end position="138"/>
    </location>
</feature>
<dbReference type="InterPro" id="IPR024671">
    <property type="entry name" value="Atg22-like"/>
</dbReference>
<dbReference type="GO" id="GO:0012505">
    <property type="term" value="C:endomembrane system"/>
    <property type="evidence" value="ECO:0007669"/>
    <property type="project" value="UniProtKB-SubCell"/>
</dbReference>
<keyword evidence="2" id="KW-0813">Transport</keyword>
<evidence type="ECO:0000256" key="2">
    <source>
        <dbReference type="ARBA" id="ARBA00022448"/>
    </source>
</evidence>
<dbReference type="Gene3D" id="1.20.1250.20">
    <property type="entry name" value="MFS general substrate transporter like domains"/>
    <property type="match status" value="2"/>
</dbReference>
<gene>
    <name evidence="8" type="ORF">DB32_008201</name>
</gene>